<dbReference type="PANTHER" id="PTHR43861:SF5">
    <property type="entry name" value="BLL5978 PROTEIN"/>
    <property type="match status" value="1"/>
</dbReference>
<feature type="domain" description="Methyltransferase putative zinc binding" evidence="1">
    <location>
        <begin position="13"/>
        <end position="71"/>
    </location>
</feature>
<dbReference type="InterPro" id="IPR029063">
    <property type="entry name" value="SAM-dependent_MTases_sf"/>
</dbReference>
<evidence type="ECO:0000313" key="2">
    <source>
        <dbReference type="EMBL" id="SVA87521.1"/>
    </source>
</evidence>
<dbReference type="PANTHER" id="PTHR43861">
    <property type="entry name" value="TRANS-ACONITATE 2-METHYLTRANSFERASE-RELATED"/>
    <property type="match status" value="1"/>
</dbReference>
<dbReference type="Gene3D" id="3.40.50.150">
    <property type="entry name" value="Vaccinia Virus protein VP39"/>
    <property type="match status" value="1"/>
</dbReference>
<dbReference type="AlphaFoldDB" id="A0A381ZEZ3"/>
<dbReference type="InterPro" id="IPR013630">
    <property type="entry name" value="Methyltransf_Zn-bd_dom_put"/>
</dbReference>
<protein>
    <recommendedName>
        <fullName evidence="1">Methyltransferase putative zinc binding domain-containing protein</fullName>
    </recommendedName>
</protein>
<dbReference type="Gene3D" id="6.20.50.110">
    <property type="entry name" value="Methyltransferase, zinc-binding domain"/>
    <property type="match status" value="1"/>
</dbReference>
<organism evidence="2">
    <name type="scientific">marine metagenome</name>
    <dbReference type="NCBI Taxonomy" id="408172"/>
    <lineage>
        <taxon>unclassified sequences</taxon>
        <taxon>metagenomes</taxon>
        <taxon>ecological metagenomes</taxon>
    </lineage>
</organism>
<gene>
    <name evidence="2" type="ORF">METZ01_LOCUS140375</name>
</gene>
<sequence length="195" mass="22134">MNTNNNLQQENFCRVCSSKVKEVINLGSSSPANNFVNSKQETSSFFPLVVDFCHDCFCVQLRLCLDEEILYKDYSYMTPNVDSLTFHYEELVKFLENNNILSKKKKCLEIGSNTGLFIEKLSPHAEKVIGIDPAENIAKLANESGHKTICDFFNLTSAKSILRKYGQMDLLIARHMFAHNANPKILLQAMDNLLT</sequence>
<proteinExistence type="predicted"/>
<dbReference type="EMBL" id="UINC01020967">
    <property type="protein sequence ID" value="SVA87521.1"/>
    <property type="molecule type" value="Genomic_DNA"/>
</dbReference>
<dbReference type="Pfam" id="PF08421">
    <property type="entry name" value="Methyltransf_13"/>
    <property type="match status" value="1"/>
</dbReference>
<dbReference type="InterPro" id="IPR038576">
    <property type="entry name" value="Methyltransf_Zn-bd_dom_put_sf"/>
</dbReference>
<name>A0A381ZEZ3_9ZZZZ</name>
<dbReference type="Pfam" id="PF13489">
    <property type="entry name" value="Methyltransf_23"/>
    <property type="match status" value="1"/>
</dbReference>
<accession>A0A381ZEZ3</accession>
<feature type="non-terminal residue" evidence="2">
    <location>
        <position position="195"/>
    </location>
</feature>
<evidence type="ECO:0000259" key="1">
    <source>
        <dbReference type="Pfam" id="PF08421"/>
    </source>
</evidence>
<reference evidence="2" key="1">
    <citation type="submission" date="2018-05" db="EMBL/GenBank/DDBJ databases">
        <authorList>
            <person name="Lanie J.A."/>
            <person name="Ng W.-L."/>
            <person name="Kazmierczak K.M."/>
            <person name="Andrzejewski T.M."/>
            <person name="Davidsen T.M."/>
            <person name="Wayne K.J."/>
            <person name="Tettelin H."/>
            <person name="Glass J.I."/>
            <person name="Rusch D."/>
            <person name="Podicherti R."/>
            <person name="Tsui H.-C.T."/>
            <person name="Winkler M.E."/>
        </authorList>
    </citation>
    <scope>NUCLEOTIDE SEQUENCE</scope>
</reference>
<dbReference type="SUPFAM" id="SSF53335">
    <property type="entry name" value="S-adenosyl-L-methionine-dependent methyltransferases"/>
    <property type="match status" value="1"/>
</dbReference>